<dbReference type="InterPro" id="IPR005232">
    <property type="entry name" value="LarE"/>
</dbReference>
<dbReference type="Pfam" id="PF01171">
    <property type="entry name" value="ATP_bind_3"/>
    <property type="match status" value="1"/>
</dbReference>
<dbReference type="InterPro" id="IPR052188">
    <property type="entry name" value="Ni-pincer_cofactor_biosynth"/>
</dbReference>
<evidence type="ECO:0000313" key="4">
    <source>
        <dbReference type="Proteomes" id="UP001172911"/>
    </source>
</evidence>
<dbReference type="CDD" id="cd01990">
    <property type="entry name" value="LarE-like"/>
    <property type="match status" value="1"/>
</dbReference>
<gene>
    <name evidence="3" type="primary">larE</name>
    <name evidence="3" type="ORF">P6N53_13190</name>
</gene>
<accession>A0AAW7ZEJ4</accession>
<dbReference type="NCBIfam" id="TIGR00268">
    <property type="entry name" value="ATP-dependent sacrificial sulfur transferase LarE"/>
    <property type="match status" value="1"/>
</dbReference>
<dbReference type="Proteomes" id="UP001172911">
    <property type="component" value="Unassembled WGS sequence"/>
</dbReference>
<dbReference type="InterPro" id="IPR011063">
    <property type="entry name" value="TilS/TtcA_N"/>
</dbReference>
<evidence type="ECO:0000259" key="2">
    <source>
        <dbReference type="Pfam" id="PF01171"/>
    </source>
</evidence>
<dbReference type="InterPro" id="IPR014729">
    <property type="entry name" value="Rossmann-like_a/b/a_fold"/>
</dbReference>
<dbReference type="GO" id="GO:0016783">
    <property type="term" value="F:sulfurtransferase activity"/>
    <property type="evidence" value="ECO:0007669"/>
    <property type="project" value="InterPro"/>
</dbReference>
<proteinExistence type="predicted"/>
<organism evidence="3 4">
    <name type="scientific">Desulforamulus aquiferis</name>
    <dbReference type="NCBI Taxonomy" id="1397668"/>
    <lineage>
        <taxon>Bacteria</taxon>
        <taxon>Bacillati</taxon>
        <taxon>Bacillota</taxon>
        <taxon>Clostridia</taxon>
        <taxon>Eubacteriales</taxon>
        <taxon>Peptococcaceae</taxon>
        <taxon>Desulforamulus</taxon>
    </lineage>
</organism>
<dbReference type="RefSeq" id="WP_304543869.1">
    <property type="nucleotide sequence ID" value="NZ_JARPTC010000019.1"/>
</dbReference>
<evidence type="ECO:0000256" key="1">
    <source>
        <dbReference type="PIRSR" id="PIRSR006661-1"/>
    </source>
</evidence>
<reference evidence="3" key="2">
    <citation type="submission" date="2023-03" db="EMBL/GenBank/DDBJ databases">
        <authorList>
            <person name="Zhang Z."/>
        </authorList>
    </citation>
    <scope>NUCLEOTIDE SEQUENCE</scope>
    <source>
        <strain evidence="3">DSA</strain>
    </source>
</reference>
<dbReference type="PANTHER" id="PTHR43169:SF2">
    <property type="entry name" value="NAD_GMP SYNTHASE DOMAIN-CONTAINING PROTEIN"/>
    <property type="match status" value="1"/>
</dbReference>
<protein>
    <submittedName>
        <fullName evidence="3">ATP-dependent sacrificial sulfur transferase LarE</fullName>
    </submittedName>
</protein>
<sequence length="274" mass="30779">MDKIVQKEMWVRKKLKEYQKAVIAFSGGVDSALLLKIASEEIPSGVIAVTAVSETFTQEELQGTKDLCKEFGVEHVIIQSDEMENQNFVSNPPERCYYCKHLRFSALKGIARSKGIQYVLDGSNMDDLSDYRPGNKATKELEVKKPLQEVGLSKAEIRELSLRKGLSTWDNPAVSCLASRIPYGQTITKEKLLAIKSGEDYLKELGFTPCRLRHLGDTARIEISKDKFIDLIAQVDRLTTNLKNLGFTYVSLDLIGFRSGSMNEAIRREYNGST</sequence>
<reference evidence="3" key="1">
    <citation type="journal article" date="2023" name="J. Hazard. Mater.">
        <title>Anaerobic biodegradation of pyrene and benzo[a]pyrene by a new sulfate-reducing Desulforamulus aquiferis strain DSA.</title>
        <authorList>
            <person name="Zhang Z."/>
            <person name="Sun J."/>
            <person name="Gong X."/>
            <person name="Wang C."/>
            <person name="Wang H."/>
        </authorList>
    </citation>
    <scope>NUCLEOTIDE SEQUENCE</scope>
    <source>
        <strain evidence="3">DSA</strain>
    </source>
</reference>
<dbReference type="PIRSF" id="PIRSF006661">
    <property type="entry name" value="PP-lp_UCP006661"/>
    <property type="match status" value="1"/>
</dbReference>
<feature type="active site" description="Nucleophile and sulfur donor" evidence="1">
    <location>
        <position position="176"/>
    </location>
</feature>
<dbReference type="EMBL" id="JARPTC010000019">
    <property type="protein sequence ID" value="MDO7788179.1"/>
    <property type="molecule type" value="Genomic_DNA"/>
</dbReference>
<dbReference type="Gene3D" id="3.40.50.620">
    <property type="entry name" value="HUPs"/>
    <property type="match status" value="1"/>
</dbReference>
<keyword evidence="3" id="KW-0808">Transferase</keyword>
<comment type="caution">
    <text evidence="3">The sequence shown here is derived from an EMBL/GenBank/DDBJ whole genome shotgun (WGS) entry which is preliminary data.</text>
</comment>
<dbReference type="SUPFAM" id="SSF52402">
    <property type="entry name" value="Adenine nucleotide alpha hydrolases-like"/>
    <property type="match status" value="1"/>
</dbReference>
<keyword evidence="4" id="KW-1185">Reference proteome</keyword>
<name>A0AAW7ZEJ4_9FIRM</name>
<feature type="domain" description="tRNA(Ile)-lysidine/2-thiocytidine synthase N-terminal" evidence="2">
    <location>
        <begin position="21"/>
        <end position="128"/>
    </location>
</feature>
<dbReference type="AlphaFoldDB" id="A0AAW7ZEJ4"/>
<evidence type="ECO:0000313" key="3">
    <source>
        <dbReference type="EMBL" id="MDO7788179.1"/>
    </source>
</evidence>
<dbReference type="PANTHER" id="PTHR43169">
    <property type="entry name" value="EXSB FAMILY PROTEIN"/>
    <property type="match status" value="1"/>
</dbReference>